<feature type="compositionally biased region" description="Polar residues" evidence="1">
    <location>
        <begin position="186"/>
        <end position="197"/>
    </location>
</feature>
<dbReference type="OrthoDB" id="10348524at2759"/>
<feature type="compositionally biased region" description="Basic and acidic residues" evidence="1">
    <location>
        <begin position="199"/>
        <end position="208"/>
    </location>
</feature>
<protein>
    <submittedName>
        <fullName evidence="2">Uncharacterized protein</fullName>
    </submittedName>
</protein>
<sequence length="469" mass="52518">MLDLPTLSQILLAEQQQIQLLLTIAEYAKVVTALPDHQKERDTQNLTQIQAQKHASNTENNAASVTVEEEDEEDVSLEVEIPQPQIDLWKPIGQTGDFDSFEHDPDTGIALNFENESQLQPLSPDIIPSTDLTHLPTSSPRHARQPTVYSRVLPNALPTSPSPMVAAKTTNGNINPSLDHVIIEPTSPSRSVEAQSQDDMEKRSHNETSETDDMTVPRLSQKRKTKAPQQDDVFDAIPSQPTAPDDIPSEIRDDADRPENAERRIIPMALLDMPVEVDDSVVPQFNDDEDDVYIQGNHIEGYSKLNGSTIMPSDKRNPKEKIKKVDQSIVTYRGSSPGGTAVDIIEILDTPSPPDTIQYKEHTNNFANNGYLYPSQSFDSDQSIQLPTDEMDIVAEQVNIEDLDMAPYTTSQSVSEKIAAMDDRERALATRFKPLRAKRLRYSRSGLSRSYAKSMNVKQANRGWIKRRR</sequence>
<feature type="compositionally biased region" description="Basic and acidic residues" evidence="1">
    <location>
        <begin position="249"/>
        <end position="260"/>
    </location>
</feature>
<accession>A0A8H7PJH0</accession>
<feature type="region of interest" description="Disordered" evidence="1">
    <location>
        <begin position="154"/>
        <end position="260"/>
    </location>
</feature>
<evidence type="ECO:0000313" key="2">
    <source>
        <dbReference type="EMBL" id="KAG2175113.1"/>
    </source>
</evidence>
<comment type="caution">
    <text evidence="2">The sequence shown here is derived from an EMBL/GenBank/DDBJ whole genome shotgun (WGS) entry which is preliminary data.</text>
</comment>
<keyword evidence="3" id="KW-1185">Reference proteome</keyword>
<evidence type="ECO:0000313" key="3">
    <source>
        <dbReference type="Proteomes" id="UP000612746"/>
    </source>
</evidence>
<dbReference type="Proteomes" id="UP000612746">
    <property type="component" value="Unassembled WGS sequence"/>
</dbReference>
<dbReference type="AlphaFoldDB" id="A0A8H7PJH0"/>
<evidence type="ECO:0000256" key="1">
    <source>
        <dbReference type="SAM" id="MobiDB-lite"/>
    </source>
</evidence>
<gene>
    <name evidence="2" type="ORF">INT44_007591</name>
</gene>
<name>A0A8H7PJH0_9FUNG</name>
<dbReference type="EMBL" id="JAEPRA010000015">
    <property type="protein sequence ID" value="KAG2175113.1"/>
    <property type="molecule type" value="Genomic_DNA"/>
</dbReference>
<organism evidence="2 3">
    <name type="scientific">Umbelopsis vinacea</name>
    <dbReference type="NCBI Taxonomy" id="44442"/>
    <lineage>
        <taxon>Eukaryota</taxon>
        <taxon>Fungi</taxon>
        <taxon>Fungi incertae sedis</taxon>
        <taxon>Mucoromycota</taxon>
        <taxon>Mucoromycotina</taxon>
        <taxon>Umbelopsidomycetes</taxon>
        <taxon>Umbelopsidales</taxon>
        <taxon>Umbelopsidaceae</taxon>
        <taxon>Umbelopsis</taxon>
    </lineage>
</organism>
<proteinExistence type="predicted"/>
<reference evidence="2" key="1">
    <citation type="submission" date="2020-12" db="EMBL/GenBank/DDBJ databases">
        <title>Metabolic potential, ecology and presence of endohyphal bacteria is reflected in genomic diversity of Mucoromycotina.</title>
        <authorList>
            <person name="Muszewska A."/>
            <person name="Okrasinska A."/>
            <person name="Steczkiewicz K."/>
            <person name="Drgas O."/>
            <person name="Orlowska M."/>
            <person name="Perlinska-Lenart U."/>
            <person name="Aleksandrzak-Piekarczyk T."/>
            <person name="Szatraj K."/>
            <person name="Zielenkiewicz U."/>
            <person name="Pilsyk S."/>
            <person name="Malc E."/>
            <person name="Mieczkowski P."/>
            <person name="Kruszewska J.S."/>
            <person name="Biernat P."/>
            <person name="Pawlowska J."/>
        </authorList>
    </citation>
    <scope>NUCLEOTIDE SEQUENCE</scope>
    <source>
        <strain evidence="2">WA0000051536</strain>
    </source>
</reference>